<feature type="region of interest" description="Disordered" evidence="1">
    <location>
        <begin position="1"/>
        <end position="41"/>
    </location>
</feature>
<dbReference type="EMBL" id="KB456269">
    <property type="protein sequence ID" value="EMF09596.1"/>
    <property type="molecule type" value="Genomic_DNA"/>
</dbReference>
<dbReference type="AlphaFoldDB" id="N1QDN1"/>
<feature type="compositionally biased region" description="Polar residues" evidence="1">
    <location>
        <begin position="195"/>
        <end position="214"/>
    </location>
</feature>
<dbReference type="RefSeq" id="XP_016757717.1">
    <property type="nucleotide sequence ID" value="XM_016900894.1"/>
</dbReference>
<evidence type="ECO:0000313" key="2">
    <source>
        <dbReference type="EMBL" id="EMF09596.1"/>
    </source>
</evidence>
<name>N1QDN1_SPHMS</name>
<protein>
    <submittedName>
        <fullName evidence="2">Uncharacterized protein</fullName>
    </submittedName>
</protein>
<organism evidence="2 3">
    <name type="scientific">Sphaerulina musiva (strain SO2202)</name>
    <name type="common">Poplar stem canker fungus</name>
    <name type="synonym">Septoria musiva</name>
    <dbReference type="NCBI Taxonomy" id="692275"/>
    <lineage>
        <taxon>Eukaryota</taxon>
        <taxon>Fungi</taxon>
        <taxon>Dikarya</taxon>
        <taxon>Ascomycota</taxon>
        <taxon>Pezizomycotina</taxon>
        <taxon>Dothideomycetes</taxon>
        <taxon>Dothideomycetidae</taxon>
        <taxon>Mycosphaerellales</taxon>
        <taxon>Mycosphaerellaceae</taxon>
        <taxon>Sphaerulina</taxon>
    </lineage>
</organism>
<gene>
    <name evidence="2" type="ORF">SEPMUDRAFT_111053</name>
</gene>
<reference evidence="2 3" key="1">
    <citation type="journal article" date="2012" name="PLoS Pathog.">
        <title>Diverse lifestyles and strategies of plant pathogenesis encoded in the genomes of eighteen Dothideomycetes fungi.</title>
        <authorList>
            <person name="Ohm R.A."/>
            <person name="Feau N."/>
            <person name="Henrissat B."/>
            <person name="Schoch C.L."/>
            <person name="Horwitz B.A."/>
            <person name="Barry K.W."/>
            <person name="Condon B.J."/>
            <person name="Copeland A.C."/>
            <person name="Dhillon B."/>
            <person name="Glaser F."/>
            <person name="Hesse C.N."/>
            <person name="Kosti I."/>
            <person name="LaButti K."/>
            <person name="Lindquist E.A."/>
            <person name="Lucas S."/>
            <person name="Salamov A.A."/>
            <person name="Bradshaw R.E."/>
            <person name="Ciuffetti L."/>
            <person name="Hamelin R.C."/>
            <person name="Kema G.H.J."/>
            <person name="Lawrence C."/>
            <person name="Scott J.A."/>
            <person name="Spatafora J.W."/>
            <person name="Turgeon B.G."/>
            <person name="de Wit P.J.G.M."/>
            <person name="Zhong S."/>
            <person name="Goodwin S.B."/>
            <person name="Grigoriev I.V."/>
        </authorList>
    </citation>
    <scope>NUCLEOTIDE SEQUENCE [LARGE SCALE GENOMIC DNA]</scope>
    <source>
        <strain evidence="2 3">SO2202</strain>
    </source>
</reference>
<sequence>MDIDNHHDRDDEGRMIMTRDSSSPSLGLGVPPDPNSNEYADTVQFGEADVFPDQAGIASARGASSVGLEYLGAPPDPASEEYKRTVQFGEGDVFPDQPHLNKRGQGSNTKSSDHDDEAPSSTRTRKKTRPENSTVARRSGRIPEPSTKGKQILAEANRQGRGSDFSGAATSVNTFGETGEEEGEVEANEMATRRGITTSSTRKTAVASSSNDMPSRSIGPAKNVAWQSSEELKIALRMVYSKEYESQLNTPQRKADVWNEAVKDIETIKARNAFVPEQTMATQYSERNSSRKIPSVTHWKTVIEKMAPDDPKWVDMKQKFDAAIVELDRTNRWSTTILLP</sequence>
<accession>N1QDN1</accession>
<feature type="compositionally biased region" description="Acidic residues" evidence="1">
    <location>
        <begin position="178"/>
        <end position="187"/>
    </location>
</feature>
<dbReference type="OrthoDB" id="10638432at2759"/>
<dbReference type="GeneID" id="27898031"/>
<feature type="compositionally biased region" description="Low complexity" evidence="1">
    <location>
        <begin position="20"/>
        <end position="30"/>
    </location>
</feature>
<proteinExistence type="predicted"/>
<dbReference type="Proteomes" id="UP000016931">
    <property type="component" value="Unassembled WGS sequence"/>
</dbReference>
<keyword evidence="3" id="KW-1185">Reference proteome</keyword>
<dbReference type="HOGENOM" id="CLU_816760_0_0_1"/>
<evidence type="ECO:0000313" key="3">
    <source>
        <dbReference type="Proteomes" id="UP000016931"/>
    </source>
</evidence>
<feature type="region of interest" description="Disordered" evidence="1">
    <location>
        <begin position="67"/>
        <end position="222"/>
    </location>
</feature>
<evidence type="ECO:0000256" key="1">
    <source>
        <dbReference type="SAM" id="MobiDB-lite"/>
    </source>
</evidence>
<feature type="compositionally biased region" description="Basic and acidic residues" evidence="1">
    <location>
        <begin position="1"/>
        <end position="14"/>
    </location>
</feature>